<evidence type="ECO:0000256" key="5">
    <source>
        <dbReference type="ARBA" id="ARBA00022454"/>
    </source>
</evidence>
<feature type="domain" description="Protein MMS22-like N-terminal" evidence="11">
    <location>
        <begin position="190"/>
        <end position="454"/>
    </location>
</feature>
<dbReference type="VEuPathDB" id="VectorBase:ADAR2_007340"/>
<dbReference type="Pfam" id="PF14911">
    <property type="entry name" value="MMS22L_C"/>
    <property type="match status" value="1"/>
</dbReference>
<evidence type="ECO:0000256" key="8">
    <source>
        <dbReference type="ARBA" id="ARBA00023204"/>
    </source>
</evidence>
<keyword evidence="7" id="KW-0156">Chromatin regulator</keyword>
<dbReference type="PANTHER" id="PTHR28547:SF1">
    <property type="entry name" value="PROTEIN MMS22-LIKE"/>
    <property type="match status" value="1"/>
</dbReference>
<reference evidence="14" key="4">
    <citation type="submission" date="2015-06" db="UniProtKB">
        <authorList>
            <consortium name="EnsemblMetazoa"/>
        </authorList>
    </citation>
    <scope>IDENTIFICATION</scope>
</reference>
<dbReference type="Proteomes" id="UP000000673">
    <property type="component" value="Unassembled WGS sequence"/>
</dbReference>
<dbReference type="FunCoup" id="W5JDS0">
    <property type="interactions" value="42"/>
</dbReference>
<evidence type="ECO:0000313" key="14">
    <source>
        <dbReference type="EnsemblMetazoa" id="ADAC005789-PA"/>
    </source>
</evidence>
<dbReference type="GO" id="GO:0000724">
    <property type="term" value="P:double-strand break repair via homologous recombination"/>
    <property type="evidence" value="ECO:0007669"/>
    <property type="project" value="InterPro"/>
</dbReference>
<organism evidence="13">
    <name type="scientific">Anopheles darlingi</name>
    <name type="common">Mosquito</name>
    <dbReference type="NCBI Taxonomy" id="43151"/>
    <lineage>
        <taxon>Eukaryota</taxon>
        <taxon>Metazoa</taxon>
        <taxon>Ecdysozoa</taxon>
        <taxon>Arthropoda</taxon>
        <taxon>Hexapoda</taxon>
        <taxon>Insecta</taxon>
        <taxon>Pterygota</taxon>
        <taxon>Neoptera</taxon>
        <taxon>Endopterygota</taxon>
        <taxon>Diptera</taxon>
        <taxon>Nematocera</taxon>
        <taxon>Culicoidea</taxon>
        <taxon>Culicidae</taxon>
        <taxon>Anophelinae</taxon>
        <taxon>Anopheles</taxon>
    </lineage>
</organism>
<reference evidence="13 15" key="1">
    <citation type="journal article" date="2010" name="BMC Genomics">
        <title>Combination of measures distinguishes pre-miRNAs from other stem-loops in the genome of the newly sequenced Anopheles darlingi.</title>
        <authorList>
            <person name="Mendes N.D."/>
            <person name="Freitas A.T."/>
            <person name="Vasconcelos A.T."/>
            <person name="Sagot M.F."/>
        </authorList>
    </citation>
    <scope>NUCLEOTIDE SEQUENCE</scope>
</reference>
<name>W5JDS0_ANODA</name>
<dbReference type="InterPro" id="IPR042320">
    <property type="entry name" value="MMS22-like"/>
</dbReference>
<sequence length="1097" mass="124238">MFECQTNRCTLQPFARDAGRSLCSATAVPPDDDGIFVLFDVELCELYDTLLYDLCKIVHDRLTAIKFSYELTARNARTQRQEVTRFLRLAVDTAVSMKGEKLNEAVSLLSNCMPRLVEPLFKYGRNSVHDQESEGYELYHAGLEWRWLVLLLASEAAAAESCDPSSLTVGQEAGQGAKNRRKRRSIHATFQALYREMMIDLLELVFQLFRINTVDSLTDECPFQCGCLRCMWIGLMSLAERSNGQLQFWTCMDECLPTVLNGRTDGYLLKLWLINGLVDLLPNDVATLSADSAQTFVDELLNEVLRADCREEQMRVVLVLLCPITSGRCGSVRHEPIIALWAYFSARLNSPFLLKTDSIASGGCVSQSIAGFIEQAQELVATSEEITTLRTALDARRVNSFRMFLMMLAFVIRHFTKETNKKKVQIIFNRVFVKLAPNKYVNMTEQAIYNLGLMLTTMTVATGYPEDYPRVSRHMQMVPFDGGGGGGMKQPVEVAIRRIVMATQAHMALLVLFSGAPSFNKTGHVLEFMRSFEEAHQKYGQRLLPAMSAIAEGVLLLFEKAASRGSFERGELSLIDTWLTRYLHGPGTGWHKLLDVLTSAMVHTASHSSNRALTEAIMKHVFPFVKEQFMKSDPAPSSIARLAAQLTLSAKTDGDHGETSFLALFNIFTGSLTADSQQLLDYLREIVASSRVQELDERVIVRLWLKLALYYGAQELRDLTRIVYRLNEFRVLCDIPEYDLLETDAVPMHLFLRYIGKRFRETHDGNEQLQLKMRLHHLFQHFDRWIPEPTGIVRQRILSVLVLALKECDQAFYIRSNPSCLYHLAFQQYFLPVSVLTDRQLAADYVEDMARVWHRVMDVLSRMAYQSDSVIGDRVINMLTKWLPQFAKLPSKAPREMVRPLMLFFCGSGSNEALVSYAMPRVASTFVELQRCLPKPNALPVMRMLQWLLQELIASADYAKVALFVRLLGLPIVMHAVMCSASQPTRGIATTLVYDMVASTSGPSNVVRDEMRTVLANFTRKYLPIAADTYFVFMCRLADRNPLFIRSLIDTVREELLQAERLRGTGTDSFLRKSLYRLEGAVEASTAKLTSTRVDDT</sequence>
<keyword evidence="8" id="KW-0234">DNA repair</keyword>
<gene>
    <name evidence="13" type="ORF">AND_005789</name>
</gene>
<evidence type="ECO:0000313" key="15">
    <source>
        <dbReference type="Proteomes" id="UP000000673"/>
    </source>
</evidence>
<dbReference type="eggNOG" id="ENOG502QQCR">
    <property type="taxonomic scope" value="Eukaryota"/>
</dbReference>
<dbReference type="InterPro" id="IPR029424">
    <property type="entry name" value="MMS22L_C"/>
</dbReference>
<comment type="subcellular location">
    <subcellularLocation>
        <location evidence="2">Chromosome</location>
    </subcellularLocation>
    <subcellularLocation>
        <location evidence="1">Nucleus</location>
    </subcellularLocation>
</comment>
<evidence type="ECO:0000256" key="10">
    <source>
        <dbReference type="ARBA" id="ARBA00033326"/>
    </source>
</evidence>
<evidence type="ECO:0000256" key="3">
    <source>
        <dbReference type="ARBA" id="ARBA00006585"/>
    </source>
</evidence>
<evidence type="ECO:0000256" key="4">
    <source>
        <dbReference type="ARBA" id="ARBA00021061"/>
    </source>
</evidence>
<dbReference type="OMA" id="RVYLCLL"/>
<evidence type="ECO:0000256" key="6">
    <source>
        <dbReference type="ARBA" id="ARBA00022763"/>
    </source>
</evidence>
<dbReference type="PANTHER" id="PTHR28547">
    <property type="entry name" value="PROTEIN MMS22-LIKE"/>
    <property type="match status" value="1"/>
</dbReference>
<evidence type="ECO:0000256" key="2">
    <source>
        <dbReference type="ARBA" id="ARBA00004286"/>
    </source>
</evidence>
<comment type="similarity">
    <text evidence="3">Belongs to the MMS22 family. MMS22L subfamily.</text>
</comment>
<keyword evidence="9" id="KW-0539">Nucleus</keyword>
<evidence type="ECO:0000256" key="1">
    <source>
        <dbReference type="ARBA" id="ARBA00004123"/>
    </source>
</evidence>
<accession>W5JDS0</accession>
<dbReference type="HOGENOM" id="CLU_285322_0_0_1"/>
<reference evidence="13" key="3">
    <citation type="journal article" date="2013" name="Nucleic Acids Res.">
        <title>The genome of Anopheles darlingi, the main neotropical malaria vector.</title>
        <authorList>
            <person name="Marinotti O."/>
            <person name="Cerqueira G.C."/>
            <person name="de Almeida L.G."/>
            <person name="Ferro M.I."/>
            <person name="Loreto E.L."/>
            <person name="Zaha A."/>
            <person name="Teixeira S.M."/>
            <person name="Wespiser A.R."/>
            <person name="Almeida E Silva A."/>
            <person name="Schlindwein A.D."/>
            <person name="Pacheco A.C."/>
            <person name="Silva A.L."/>
            <person name="Graveley B.R."/>
            <person name="Walenz B.P."/>
            <person name="Lima Bde A."/>
            <person name="Ribeiro C.A."/>
            <person name="Nunes-Silva C.G."/>
            <person name="de Carvalho C.R."/>
            <person name="Soares C.M."/>
            <person name="de Menezes C.B."/>
            <person name="Matiolli C."/>
            <person name="Caffrey D."/>
            <person name="Araujo D.A."/>
            <person name="de Oliveira D.M."/>
            <person name="Golenbock D."/>
            <person name="Grisard E.C."/>
            <person name="Fantinatti-Garboggini F."/>
            <person name="de Carvalho F.M."/>
            <person name="Barcellos F.G."/>
            <person name="Prosdocimi F."/>
            <person name="May G."/>
            <person name="Azevedo Junior G.M."/>
            <person name="Guimaraes G.M."/>
            <person name="Goldman G.H."/>
            <person name="Padilha I.Q."/>
            <person name="Batista Jda S."/>
            <person name="Ferro J.A."/>
            <person name="Ribeiro J.M."/>
            <person name="Fietto J.L."/>
            <person name="Dabbas K.M."/>
            <person name="Cerdeira L."/>
            <person name="Agnez-Lima L.F."/>
            <person name="Brocchi M."/>
            <person name="de Carvalho M.O."/>
            <person name="Teixeira Mde M."/>
            <person name="Diniz Maia Mde M."/>
            <person name="Goldman M.H."/>
            <person name="Cruz Schneider M.P."/>
            <person name="Felipe M.S."/>
            <person name="Hungria M."/>
            <person name="Nicolas M.F."/>
            <person name="Pereira M."/>
            <person name="Montes M.A."/>
            <person name="Cantao M.E."/>
            <person name="Vincentz M."/>
            <person name="Rafael M.S."/>
            <person name="Silverman N."/>
            <person name="Stoco P.H."/>
            <person name="Souza R.C."/>
            <person name="Vicentini R."/>
            <person name="Gazzinelli R.T."/>
            <person name="Neves Rde O."/>
            <person name="Silva R."/>
            <person name="Astolfi-Filho S."/>
            <person name="Maciel T.E."/>
            <person name="Urmenyi T.P."/>
            <person name="Tadei W.P."/>
            <person name="Camargo E.P."/>
            <person name="de Vasconcelos A.T."/>
        </authorList>
    </citation>
    <scope>NUCLEOTIDE SEQUENCE</scope>
</reference>
<evidence type="ECO:0000256" key="7">
    <source>
        <dbReference type="ARBA" id="ARBA00022853"/>
    </source>
</evidence>
<proteinExistence type="inferred from homology"/>
<evidence type="ECO:0000259" key="12">
    <source>
        <dbReference type="Pfam" id="PF14911"/>
    </source>
</evidence>
<reference evidence="13" key="2">
    <citation type="submission" date="2010-05" db="EMBL/GenBank/DDBJ databases">
        <authorList>
            <person name="Almeida L.G."/>
            <person name="Nicolas M.F."/>
            <person name="Souza R.C."/>
            <person name="Vasconcelos A.T.R."/>
        </authorList>
    </citation>
    <scope>NUCLEOTIDE SEQUENCE</scope>
</reference>
<keyword evidence="5" id="KW-0158">Chromosome</keyword>
<dbReference type="EMBL" id="ADMH02001455">
    <property type="protein sequence ID" value="ETN62517.1"/>
    <property type="molecule type" value="Genomic_DNA"/>
</dbReference>
<feature type="domain" description="MMS22-like C-terminal" evidence="12">
    <location>
        <begin position="715"/>
        <end position="1081"/>
    </location>
</feature>
<dbReference type="InterPro" id="IPR029425">
    <property type="entry name" value="MMS22L_N"/>
</dbReference>
<keyword evidence="15" id="KW-1185">Reference proteome</keyword>
<dbReference type="EnsemblMetazoa" id="ADAC005789-RA">
    <property type="protein sequence ID" value="ADAC005789-PA"/>
    <property type="gene ID" value="ADAC005789"/>
</dbReference>
<dbReference type="AlphaFoldDB" id="W5JDS0"/>
<dbReference type="Pfam" id="PF14910">
    <property type="entry name" value="MMS22L_N"/>
    <property type="match status" value="1"/>
</dbReference>
<dbReference type="GO" id="GO:0006325">
    <property type="term" value="P:chromatin organization"/>
    <property type="evidence" value="ECO:0007669"/>
    <property type="project" value="UniProtKB-KW"/>
</dbReference>
<keyword evidence="6" id="KW-0227">DNA damage</keyword>
<dbReference type="STRING" id="43151.W5JDS0"/>
<protein>
    <recommendedName>
        <fullName evidence="4">Protein MMS22-like</fullName>
    </recommendedName>
    <alternativeName>
        <fullName evidence="10">Methyl methanesulfonate-sensitivity protein 22-like</fullName>
    </alternativeName>
</protein>
<evidence type="ECO:0000313" key="13">
    <source>
        <dbReference type="EMBL" id="ETN62517.1"/>
    </source>
</evidence>
<dbReference type="VEuPathDB" id="VectorBase:ADAC005789"/>
<dbReference type="GO" id="GO:0031297">
    <property type="term" value="P:replication fork processing"/>
    <property type="evidence" value="ECO:0007669"/>
    <property type="project" value="InterPro"/>
</dbReference>
<dbReference type="GO" id="GO:0043596">
    <property type="term" value="C:nuclear replication fork"/>
    <property type="evidence" value="ECO:0007669"/>
    <property type="project" value="TreeGrafter"/>
</dbReference>
<evidence type="ECO:0000256" key="9">
    <source>
        <dbReference type="ARBA" id="ARBA00023242"/>
    </source>
</evidence>
<evidence type="ECO:0000259" key="11">
    <source>
        <dbReference type="Pfam" id="PF14910"/>
    </source>
</evidence>